<name>A0A8X6MKN5_9ARAC</name>
<accession>A0A8X6MKN5</accession>
<keyword evidence="2" id="KW-1185">Reference proteome</keyword>
<dbReference type="OrthoDB" id="2386367at2759"/>
<sequence>MEPSHYSYLKKGLTSSNAKKFTGDPTDDNESEAIIGPLLDLLKRGDEEIILRNEFKNVVMVLGNTGSGKSAFVQWIAGDNSKLVATEVAEKSGEFIIEDNDRIGDSTIKSKTVFPELITDIGTDTAFYDCPGFSDTRSTSHDIATTYFIKTVLDYVESTKLIFIINYPSVRKGVERQDFMKLVRHVTDLVKDVDKFRNSIAIDGSIAIFLQEVKRDLEDRARFKNAMVHEKEFYASATKLIDALLEKEGERYLKLGLFRRPDEPGLLSDIALLQEEKMHVKFILNETLNFAKKKDDDFGYTVSENSKIDICNLVEEINRSVWCDASNMAEKIQKYCRDLVEEIITNIRSLITNKGSIERNLSEAKYFHLRLATRIR</sequence>
<evidence type="ECO:0008006" key="3">
    <source>
        <dbReference type="Google" id="ProtNLM"/>
    </source>
</evidence>
<comment type="caution">
    <text evidence="1">The sequence shown here is derived from an EMBL/GenBank/DDBJ whole genome shotgun (WGS) entry which is preliminary data.</text>
</comment>
<proteinExistence type="predicted"/>
<dbReference type="Gene3D" id="3.40.50.300">
    <property type="entry name" value="P-loop containing nucleotide triphosphate hydrolases"/>
    <property type="match status" value="1"/>
</dbReference>
<dbReference type="AlphaFoldDB" id="A0A8X6MKN5"/>
<dbReference type="EMBL" id="BMAV01027589">
    <property type="protein sequence ID" value="GFS60635.1"/>
    <property type="molecule type" value="Genomic_DNA"/>
</dbReference>
<protein>
    <recommendedName>
        <fullName evidence="3">G domain-containing protein</fullName>
    </recommendedName>
</protein>
<dbReference type="SUPFAM" id="SSF52540">
    <property type="entry name" value="P-loop containing nucleoside triphosphate hydrolases"/>
    <property type="match status" value="1"/>
</dbReference>
<reference evidence="1" key="1">
    <citation type="submission" date="2020-08" db="EMBL/GenBank/DDBJ databases">
        <title>Multicomponent nature underlies the extraordinary mechanical properties of spider dragline silk.</title>
        <authorList>
            <person name="Kono N."/>
            <person name="Nakamura H."/>
            <person name="Mori M."/>
            <person name="Yoshida Y."/>
            <person name="Ohtoshi R."/>
            <person name="Malay A.D."/>
            <person name="Moran D.A.P."/>
            <person name="Tomita M."/>
            <person name="Numata K."/>
            <person name="Arakawa K."/>
        </authorList>
    </citation>
    <scope>NUCLEOTIDE SEQUENCE</scope>
</reference>
<evidence type="ECO:0000313" key="1">
    <source>
        <dbReference type="EMBL" id="GFS60635.1"/>
    </source>
</evidence>
<dbReference type="Proteomes" id="UP000886998">
    <property type="component" value="Unassembled WGS sequence"/>
</dbReference>
<gene>
    <name evidence="1" type="primary">NCL1_45309</name>
    <name evidence="1" type="ORF">TNIN_366091</name>
</gene>
<organism evidence="1 2">
    <name type="scientific">Trichonephila inaurata madagascariensis</name>
    <dbReference type="NCBI Taxonomy" id="2747483"/>
    <lineage>
        <taxon>Eukaryota</taxon>
        <taxon>Metazoa</taxon>
        <taxon>Ecdysozoa</taxon>
        <taxon>Arthropoda</taxon>
        <taxon>Chelicerata</taxon>
        <taxon>Arachnida</taxon>
        <taxon>Araneae</taxon>
        <taxon>Araneomorphae</taxon>
        <taxon>Entelegynae</taxon>
        <taxon>Araneoidea</taxon>
        <taxon>Nephilidae</taxon>
        <taxon>Trichonephila</taxon>
        <taxon>Trichonephila inaurata</taxon>
    </lineage>
</organism>
<evidence type="ECO:0000313" key="2">
    <source>
        <dbReference type="Proteomes" id="UP000886998"/>
    </source>
</evidence>
<dbReference type="InterPro" id="IPR027417">
    <property type="entry name" value="P-loop_NTPase"/>
</dbReference>